<feature type="region of interest" description="Disordered" evidence="1">
    <location>
        <begin position="21"/>
        <end position="42"/>
    </location>
</feature>
<sequence length="66" mass="6932">MAGKRRCDASQGDLQRQLWCPSLPASESGTGQASQLEAGTPPYLGEAHRPSTAAWGPAAFLIFLCA</sequence>
<evidence type="ECO:0000313" key="3">
    <source>
        <dbReference type="Proteomes" id="UP001438707"/>
    </source>
</evidence>
<feature type="compositionally biased region" description="Polar residues" evidence="1">
    <location>
        <begin position="25"/>
        <end position="37"/>
    </location>
</feature>
<accession>A0AAW1QZX6</accession>
<protein>
    <submittedName>
        <fullName evidence="2">Uncharacterized protein</fullName>
    </submittedName>
</protein>
<name>A0AAW1QZX6_9CHLO</name>
<dbReference type="Proteomes" id="UP001438707">
    <property type="component" value="Unassembled WGS sequence"/>
</dbReference>
<evidence type="ECO:0000313" key="2">
    <source>
        <dbReference type="EMBL" id="KAK9826682.1"/>
    </source>
</evidence>
<organism evidence="2 3">
    <name type="scientific">Apatococcus lobatus</name>
    <dbReference type="NCBI Taxonomy" id="904363"/>
    <lineage>
        <taxon>Eukaryota</taxon>
        <taxon>Viridiplantae</taxon>
        <taxon>Chlorophyta</taxon>
        <taxon>core chlorophytes</taxon>
        <taxon>Trebouxiophyceae</taxon>
        <taxon>Chlorellales</taxon>
        <taxon>Chlorellaceae</taxon>
        <taxon>Apatococcus</taxon>
    </lineage>
</organism>
<dbReference type="AlphaFoldDB" id="A0AAW1QZX6"/>
<keyword evidence="3" id="KW-1185">Reference proteome</keyword>
<gene>
    <name evidence="2" type="ORF">WJX74_009713</name>
</gene>
<reference evidence="2 3" key="1">
    <citation type="journal article" date="2024" name="Nat. Commun.">
        <title>Phylogenomics reveals the evolutionary origins of lichenization in chlorophyte algae.</title>
        <authorList>
            <person name="Puginier C."/>
            <person name="Libourel C."/>
            <person name="Otte J."/>
            <person name="Skaloud P."/>
            <person name="Haon M."/>
            <person name="Grisel S."/>
            <person name="Petersen M."/>
            <person name="Berrin J.G."/>
            <person name="Delaux P.M."/>
            <person name="Dal Grande F."/>
            <person name="Keller J."/>
        </authorList>
    </citation>
    <scope>NUCLEOTIDE SEQUENCE [LARGE SCALE GENOMIC DNA]</scope>
    <source>
        <strain evidence="2 3">SAG 2145</strain>
    </source>
</reference>
<comment type="caution">
    <text evidence="2">The sequence shown here is derived from an EMBL/GenBank/DDBJ whole genome shotgun (WGS) entry which is preliminary data.</text>
</comment>
<dbReference type="EMBL" id="JALJOS010000020">
    <property type="protein sequence ID" value="KAK9826682.1"/>
    <property type="molecule type" value="Genomic_DNA"/>
</dbReference>
<evidence type="ECO:0000256" key="1">
    <source>
        <dbReference type="SAM" id="MobiDB-lite"/>
    </source>
</evidence>
<proteinExistence type="predicted"/>